<keyword evidence="2" id="KW-1185">Reference proteome</keyword>
<dbReference type="InParanoid" id="M4BDI8"/>
<dbReference type="VEuPathDB" id="FungiDB:HpaG804355"/>
<protein>
    <submittedName>
        <fullName evidence="1">Uncharacterized protein</fullName>
    </submittedName>
</protein>
<name>M4BDI8_HYAAE</name>
<proteinExistence type="predicted"/>
<dbReference type="AlphaFoldDB" id="M4BDI8"/>
<dbReference type="EnsemblProtists" id="HpaT804355">
    <property type="protein sequence ID" value="HpaP804355"/>
    <property type="gene ID" value="HpaG804355"/>
</dbReference>
<dbReference type="HOGENOM" id="CLU_2215029_0_0_1"/>
<evidence type="ECO:0000313" key="2">
    <source>
        <dbReference type="Proteomes" id="UP000011713"/>
    </source>
</evidence>
<dbReference type="EMBL" id="JH598161">
    <property type="status" value="NOT_ANNOTATED_CDS"/>
    <property type="molecule type" value="Genomic_DNA"/>
</dbReference>
<reference evidence="2" key="1">
    <citation type="journal article" date="2010" name="Science">
        <title>Signatures of adaptation to obligate biotrophy in the Hyaloperonospora arabidopsidis genome.</title>
        <authorList>
            <person name="Baxter L."/>
            <person name="Tripathy S."/>
            <person name="Ishaque N."/>
            <person name="Boot N."/>
            <person name="Cabral A."/>
            <person name="Kemen E."/>
            <person name="Thines M."/>
            <person name="Ah-Fong A."/>
            <person name="Anderson R."/>
            <person name="Badejoko W."/>
            <person name="Bittner-Eddy P."/>
            <person name="Boore J.L."/>
            <person name="Chibucos M.C."/>
            <person name="Coates M."/>
            <person name="Dehal P."/>
            <person name="Delehaunty K."/>
            <person name="Dong S."/>
            <person name="Downton P."/>
            <person name="Dumas B."/>
            <person name="Fabro G."/>
            <person name="Fronick C."/>
            <person name="Fuerstenberg S.I."/>
            <person name="Fulton L."/>
            <person name="Gaulin E."/>
            <person name="Govers F."/>
            <person name="Hughes L."/>
            <person name="Humphray S."/>
            <person name="Jiang R.H."/>
            <person name="Judelson H."/>
            <person name="Kamoun S."/>
            <person name="Kyung K."/>
            <person name="Meijer H."/>
            <person name="Minx P."/>
            <person name="Morris P."/>
            <person name="Nelson J."/>
            <person name="Phuntumart V."/>
            <person name="Qutob D."/>
            <person name="Rehmany A."/>
            <person name="Rougon-Cardoso A."/>
            <person name="Ryden P."/>
            <person name="Torto-Alalibo T."/>
            <person name="Studholme D."/>
            <person name="Wang Y."/>
            <person name="Win J."/>
            <person name="Wood J."/>
            <person name="Clifton S.W."/>
            <person name="Rogers J."/>
            <person name="Van den Ackerveken G."/>
            <person name="Jones J.D."/>
            <person name="McDowell J.M."/>
            <person name="Beynon J."/>
            <person name="Tyler B.M."/>
        </authorList>
    </citation>
    <scope>NUCLEOTIDE SEQUENCE [LARGE SCALE GENOMIC DNA]</scope>
    <source>
        <strain evidence="2">Emoy2</strain>
    </source>
</reference>
<organism evidence="1 2">
    <name type="scientific">Hyaloperonospora arabidopsidis (strain Emoy2)</name>
    <name type="common">Downy mildew agent</name>
    <name type="synonym">Peronospora arabidopsidis</name>
    <dbReference type="NCBI Taxonomy" id="559515"/>
    <lineage>
        <taxon>Eukaryota</taxon>
        <taxon>Sar</taxon>
        <taxon>Stramenopiles</taxon>
        <taxon>Oomycota</taxon>
        <taxon>Peronosporomycetes</taxon>
        <taxon>Peronosporales</taxon>
        <taxon>Peronosporaceae</taxon>
        <taxon>Hyaloperonospora</taxon>
    </lineage>
</organism>
<evidence type="ECO:0000313" key="1">
    <source>
        <dbReference type="EnsemblProtists" id="HpaP804355"/>
    </source>
</evidence>
<reference evidence="1" key="2">
    <citation type="submission" date="2015-06" db="UniProtKB">
        <authorList>
            <consortium name="EnsemblProtists"/>
        </authorList>
    </citation>
    <scope>IDENTIFICATION</scope>
    <source>
        <strain evidence="1">Emoy2</strain>
    </source>
</reference>
<dbReference type="Proteomes" id="UP000011713">
    <property type="component" value="Unassembled WGS sequence"/>
</dbReference>
<accession>M4BDI8</accession>
<sequence length="107" mass="12014">MHLEDANNILVEGNRLLYQDGEKRLLDLQRTPAEVHAYLVFFGTRKGQKDRADRLLKNHRDAHGPSFAQITRRDSNTLDNQCGTTITDSSVSGASLPLANVQRKVNN</sequence>